<dbReference type="AlphaFoldDB" id="A0A815BW11"/>
<evidence type="ECO:0000313" key="5">
    <source>
        <dbReference type="Proteomes" id="UP000663877"/>
    </source>
</evidence>
<dbReference type="Proteomes" id="UP000663832">
    <property type="component" value="Unassembled WGS sequence"/>
</dbReference>
<keyword evidence="4" id="KW-1185">Reference proteome</keyword>
<evidence type="ECO:0000313" key="2">
    <source>
        <dbReference type="EMBL" id="CAF1274928.1"/>
    </source>
</evidence>
<dbReference type="SUPFAM" id="SSF52047">
    <property type="entry name" value="RNI-like"/>
    <property type="match status" value="1"/>
</dbReference>
<feature type="compositionally biased region" description="Low complexity" evidence="1">
    <location>
        <begin position="372"/>
        <end position="381"/>
    </location>
</feature>
<feature type="compositionally biased region" description="Low complexity" evidence="1">
    <location>
        <begin position="347"/>
        <end position="363"/>
    </location>
</feature>
<sequence>MSTQFETFEYLDGYSLCSIFYGMNQRLNDLLRLCKLHIEFNKHKRDKKIWHTLATVINPEQSHILSIDNVIIPDRCLPFIGRNLVSLYIYQMNETTTDTILKHLPLDNQLKTLYIEKKEDCYISRRNSYTGCVFFNHGHKFISLVNLSLANYRTHNVPITTNIFLKLRRLSLTKYIWGPNFVQFLQKNVPNLQSLYFYPIHISPNELKPCIIKNIQELDINARYNFKYLQNILSILPNLKRLRICWKDTSSINSINSTQWKELIGKYFPRLKHLTLEFPDGIDEDLAETFYTRELWPTKNVVMKMMVNKAETRYRQVKTIYFNHQWHFKYFDYCKNKNQNDNYTLQSRSPSTSSSDSNTSSESVAQRRKRSSSSSRTPPRSTSKHQLQLQKKCDHDHVHDDYNCHFLFVQNSSFTSEKFVMVII</sequence>
<dbReference type="OrthoDB" id="10293638at2759"/>
<evidence type="ECO:0000313" key="4">
    <source>
        <dbReference type="Proteomes" id="UP000663832"/>
    </source>
</evidence>
<organism evidence="2 5">
    <name type="scientific">Adineta steineri</name>
    <dbReference type="NCBI Taxonomy" id="433720"/>
    <lineage>
        <taxon>Eukaryota</taxon>
        <taxon>Metazoa</taxon>
        <taxon>Spiralia</taxon>
        <taxon>Gnathifera</taxon>
        <taxon>Rotifera</taxon>
        <taxon>Eurotatoria</taxon>
        <taxon>Bdelloidea</taxon>
        <taxon>Adinetida</taxon>
        <taxon>Adinetidae</taxon>
        <taxon>Adineta</taxon>
    </lineage>
</organism>
<dbReference type="Proteomes" id="UP000663877">
    <property type="component" value="Unassembled WGS sequence"/>
</dbReference>
<proteinExistence type="predicted"/>
<protein>
    <recommendedName>
        <fullName evidence="6">F-box domain-containing protein</fullName>
    </recommendedName>
</protein>
<reference evidence="2" key="1">
    <citation type="submission" date="2021-02" db="EMBL/GenBank/DDBJ databases">
        <authorList>
            <person name="Nowell W R."/>
        </authorList>
    </citation>
    <scope>NUCLEOTIDE SEQUENCE</scope>
</reference>
<evidence type="ECO:0008006" key="6">
    <source>
        <dbReference type="Google" id="ProtNLM"/>
    </source>
</evidence>
<accession>A0A815BW11</accession>
<comment type="caution">
    <text evidence="2">The sequence shown here is derived from an EMBL/GenBank/DDBJ whole genome shotgun (WGS) entry which is preliminary data.</text>
</comment>
<evidence type="ECO:0000256" key="1">
    <source>
        <dbReference type="SAM" id="MobiDB-lite"/>
    </source>
</evidence>
<gene>
    <name evidence="2" type="ORF">BJG266_LOCUS30876</name>
    <name evidence="3" type="ORF">QVE165_LOCUS47797</name>
</gene>
<dbReference type="EMBL" id="CAJNOI010000423">
    <property type="protein sequence ID" value="CAF1274928.1"/>
    <property type="molecule type" value="Genomic_DNA"/>
</dbReference>
<name>A0A815BW11_9BILA</name>
<dbReference type="InterPro" id="IPR032675">
    <property type="entry name" value="LRR_dom_sf"/>
</dbReference>
<feature type="region of interest" description="Disordered" evidence="1">
    <location>
        <begin position="342"/>
        <end position="392"/>
    </location>
</feature>
<dbReference type="EMBL" id="CAJNOM010000772">
    <property type="protein sequence ID" value="CAF1559737.1"/>
    <property type="molecule type" value="Genomic_DNA"/>
</dbReference>
<dbReference type="Gene3D" id="3.80.10.10">
    <property type="entry name" value="Ribonuclease Inhibitor"/>
    <property type="match status" value="1"/>
</dbReference>
<evidence type="ECO:0000313" key="3">
    <source>
        <dbReference type="EMBL" id="CAF1559737.1"/>
    </source>
</evidence>